<evidence type="ECO:0000313" key="4">
    <source>
        <dbReference type="Proteomes" id="UP000241447"/>
    </source>
</evidence>
<dbReference type="Proteomes" id="UP000241447">
    <property type="component" value="Chromosome"/>
</dbReference>
<reference evidence="3 4" key="1">
    <citation type="submission" date="2018-03" db="EMBL/GenBank/DDBJ databases">
        <title>The Complete Genome of Celeribacter baekdonensis strain LH4, a Thiosulfate-Oxidizing Alphaproteobacterium Isolated from Gulf of Mexico Continental Slope Sediments.</title>
        <authorList>
            <person name="Flood B.E."/>
            <person name="Bailey J.V."/>
            <person name="Leprich D."/>
        </authorList>
    </citation>
    <scope>NUCLEOTIDE SEQUENCE [LARGE SCALE GENOMIC DNA]</scope>
    <source>
        <strain evidence="3 4">LH4</strain>
    </source>
</reference>
<proteinExistence type="predicted"/>
<dbReference type="GO" id="GO:0005737">
    <property type="term" value="C:cytoplasm"/>
    <property type="evidence" value="ECO:0007669"/>
    <property type="project" value="TreeGrafter"/>
</dbReference>
<evidence type="ECO:0000256" key="1">
    <source>
        <dbReference type="ARBA" id="ARBA00023002"/>
    </source>
</evidence>
<dbReference type="Gene3D" id="3.30.9.10">
    <property type="entry name" value="D-Amino Acid Oxidase, subunit A, domain 2"/>
    <property type="match status" value="1"/>
</dbReference>
<dbReference type="SUPFAM" id="SSF54373">
    <property type="entry name" value="FAD-linked reductases, C-terminal domain"/>
    <property type="match status" value="1"/>
</dbReference>
<dbReference type="PANTHER" id="PTHR13847:SF289">
    <property type="entry name" value="GLYCINE OXIDASE"/>
    <property type="match status" value="1"/>
</dbReference>
<dbReference type="InterPro" id="IPR006076">
    <property type="entry name" value="FAD-dep_OxRdtase"/>
</dbReference>
<dbReference type="GO" id="GO:0016491">
    <property type="term" value="F:oxidoreductase activity"/>
    <property type="evidence" value="ECO:0007669"/>
    <property type="project" value="UniProtKB-KW"/>
</dbReference>
<name>A0A2R4M519_9RHOB</name>
<dbReference type="KEGG" id="cbak:DA792_14500"/>
<dbReference type="Pfam" id="PF01266">
    <property type="entry name" value="DAO"/>
    <property type="match status" value="1"/>
</dbReference>
<keyword evidence="1" id="KW-0560">Oxidoreductase</keyword>
<protein>
    <submittedName>
        <fullName evidence="3">FAD-dependent oxidoreductase</fullName>
    </submittedName>
</protein>
<dbReference type="SUPFAM" id="SSF51905">
    <property type="entry name" value="FAD/NAD(P)-binding domain"/>
    <property type="match status" value="1"/>
</dbReference>
<accession>A0A2R4M519</accession>
<dbReference type="InterPro" id="IPR036188">
    <property type="entry name" value="FAD/NAD-bd_sf"/>
</dbReference>
<evidence type="ECO:0000259" key="2">
    <source>
        <dbReference type="Pfam" id="PF01266"/>
    </source>
</evidence>
<dbReference type="PANTHER" id="PTHR13847">
    <property type="entry name" value="SARCOSINE DEHYDROGENASE-RELATED"/>
    <property type="match status" value="1"/>
</dbReference>
<evidence type="ECO:0000313" key="3">
    <source>
        <dbReference type="EMBL" id="AVW92142.1"/>
    </source>
</evidence>
<organism evidence="3 4">
    <name type="scientific">Celeribacter baekdonensis</name>
    <dbReference type="NCBI Taxonomy" id="875171"/>
    <lineage>
        <taxon>Bacteria</taxon>
        <taxon>Pseudomonadati</taxon>
        <taxon>Pseudomonadota</taxon>
        <taxon>Alphaproteobacteria</taxon>
        <taxon>Rhodobacterales</taxon>
        <taxon>Roseobacteraceae</taxon>
        <taxon>Celeribacter</taxon>
    </lineage>
</organism>
<feature type="domain" description="FAD dependent oxidoreductase" evidence="2">
    <location>
        <begin position="46"/>
        <end position="396"/>
    </location>
</feature>
<sequence length="424" mass="44558">MILIALIPIFFVSWLHKFTSPSGHGLPNVAGNDNGAIPVQPIQKYDLVIVGAGIIGASVAWHAAQRGLKVAVLDSRGPAAASSGASDGAVSVATKRPGVMADLAGESLTYTHELAHQNAVLHGVFHPRASFLFARSKPEMAALDTLSQMLDAQGLPVHIRQDSPARTSRITGLGPAVERVMELQGEGHMLGYLATFRYLQASGCDRYWPCQVEGFETTNDGVTVQSTAGRFLCDHLVIATGLGTRALFPDLPLIARSGQLIVTDRGTAGETALPGLLTSAAYLLDKKPGGHGTAGIPVVIDPLATGQILIGSSRENNGTESHTDIATVRRLLHSATECLPAIADRRVVRVFAGVRTATSDGTPIVGRLPNHPNVICATGFEGDGICLSALIGREITTEVTGGRMCPTLAPLSLTRFLVKEEIPA</sequence>
<gene>
    <name evidence="3" type="ORF">DA792_14500</name>
</gene>
<dbReference type="EMBL" id="CP028475">
    <property type="protein sequence ID" value="AVW92142.1"/>
    <property type="molecule type" value="Genomic_DNA"/>
</dbReference>
<dbReference type="AlphaFoldDB" id="A0A2R4M519"/>
<dbReference type="Gene3D" id="3.50.50.60">
    <property type="entry name" value="FAD/NAD(P)-binding domain"/>
    <property type="match status" value="1"/>
</dbReference>